<dbReference type="Pfam" id="PF01370">
    <property type="entry name" value="Epimerase"/>
    <property type="match status" value="1"/>
</dbReference>
<evidence type="ECO:0000256" key="1">
    <source>
        <dbReference type="ARBA" id="ARBA00007637"/>
    </source>
</evidence>
<dbReference type="PANTHER" id="PTHR43000">
    <property type="entry name" value="DTDP-D-GLUCOSE 4,6-DEHYDRATASE-RELATED"/>
    <property type="match status" value="1"/>
</dbReference>
<dbReference type="InterPro" id="IPR036291">
    <property type="entry name" value="NAD(P)-bd_dom_sf"/>
</dbReference>
<dbReference type="EMBL" id="RARA01000021">
    <property type="protein sequence ID" value="ROT47555.1"/>
    <property type="molecule type" value="Genomic_DNA"/>
</dbReference>
<keyword evidence="4" id="KW-1185">Reference proteome</keyword>
<accession>A0A3N2QCN4</accession>
<evidence type="ECO:0000259" key="2">
    <source>
        <dbReference type="Pfam" id="PF01370"/>
    </source>
</evidence>
<feature type="domain" description="NAD-dependent epimerase/dehydratase" evidence="2">
    <location>
        <begin position="3"/>
        <end position="236"/>
    </location>
</feature>
<comment type="caution">
    <text evidence="3">The sequence shown here is derived from an EMBL/GenBank/DDBJ whole genome shotgun (WGS) entry which is preliminary data.</text>
</comment>
<comment type="similarity">
    <text evidence="1">Belongs to the NAD(P)-dependent epimerase/dehydratase family.</text>
</comment>
<dbReference type="SUPFAM" id="SSF51735">
    <property type="entry name" value="NAD(P)-binding Rossmann-fold domains"/>
    <property type="match status" value="1"/>
</dbReference>
<dbReference type="InterPro" id="IPR001509">
    <property type="entry name" value="Epimerase_deHydtase"/>
</dbReference>
<protein>
    <submittedName>
        <fullName evidence="3">NAD-dependent epimerase/dehydratase family protein</fullName>
    </submittedName>
</protein>
<proteinExistence type="inferred from homology"/>
<dbReference type="OrthoDB" id="9810015at2"/>
<dbReference type="Proteomes" id="UP000270927">
    <property type="component" value="Unassembled WGS sequence"/>
</dbReference>
<sequence>MKIFITGVAGFLGSHLAERMLQLGYDVVGVDNLDGGTKENLPKEVVFYEADCFDLDKMTKYMRGCELVYHAAASPYDGLSVFSPMYVTRNTFQISVSVLSAAIRNNVKRFVYCSSMARYGDLKEIPFREDMVCIPENPYGIAKLAAEETIKALAKVHGMEYVILVPHNIIGPKQCYQDPYRNVAAIMINRILQGKPLIIYNDGTQKRCFSFIEDVVHCFEKALLIPDVNGEVINVGPDEEFITINTLGKTICRLMHVDFNPTYADDRPLEVKYATCSSEKARRLLDYNTKKNLEDGLKSIIDYIENKGPRPFKYNRPLEIRNKLTPKTWSEKLM</sequence>
<dbReference type="RefSeq" id="WP_123662583.1">
    <property type="nucleotide sequence ID" value="NZ_RARA01000021.1"/>
</dbReference>
<name>A0A3N2QCN4_9BACT</name>
<evidence type="ECO:0000313" key="4">
    <source>
        <dbReference type="Proteomes" id="UP000270927"/>
    </source>
</evidence>
<reference evidence="3 4" key="1">
    <citation type="submission" date="2018-09" db="EMBL/GenBank/DDBJ databases">
        <title>Comparative Genomics of Wolbachia-Cardinium Dual Endosymbiosis in a Plant-Parasitic Nematode.</title>
        <authorList>
            <person name="Brown A.M.V."/>
            <person name="Wasala S.K."/>
            <person name="Howe D.K."/>
            <person name="Peetz A.B."/>
            <person name="Zasada I.A."/>
            <person name="Denver D.R."/>
        </authorList>
    </citation>
    <scope>NUCLEOTIDE SEQUENCE [LARGE SCALE GENOMIC DNA]</scope>
    <source>
        <strain evidence="3 4">Pp_1</strain>
    </source>
</reference>
<gene>
    <name evidence="3" type="ORF">EDM02_01780</name>
</gene>
<dbReference type="AlphaFoldDB" id="A0A3N2QCN4"/>
<evidence type="ECO:0000313" key="3">
    <source>
        <dbReference type="EMBL" id="ROT47555.1"/>
    </source>
</evidence>
<organism evidence="3 4">
    <name type="scientific">Candidatus Cardinium hertigii</name>
    <dbReference type="NCBI Taxonomy" id="247481"/>
    <lineage>
        <taxon>Bacteria</taxon>
        <taxon>Pseudomonadati</taxon>
        <taxon>Bacteroidota</taxon>
        <taxon>Cytophagia</taxon>
        <taxon>Cytophagales</taxon>
        <taxon>Amoebophilaceae</taxon>
        <taxon>Candidatus Cardinium</taxon>
    </lineage>
</organism>
<dbReference type="Gene3D" id="3.40.50.720">
    <property type="entry name" value="NAD(P)-binding Rossmann-like Domain"/>
    <property type="match status" value="1"/>
</dbReference>